<organism evidence="2 3">
    <name type="scientific">Aquabacterium commune</name>
    <dbReference type="NCBI Taxonomy" id="70586"/>
    <lineage>
        <taxon>Bacteria</taxon>
        <taxon>Pseudomonadati</taxon>
        <taxon>Pseudomonadota</taxon>
        <taxon>Betaproteobacteria</taxon>
        <taxon>Burkholderiales</taxon>
        <taxon>Aquabacterium</taxon>
    </lineage>
</organism>
<keyword evidence="1" id="KW-0812">Transmembrane</keyword>
<name>A0A4R6RAE6_9BURK</name>
<feature type="transmembrane region" description="Helical" evidence="1">
    <location>
        <begin position="66"/>
        <end position="90"/>
    </location>
</feature>
<reference evidence="2 3" key="1">
    <citation type="submission" date="2019-03" db="EMBL/GenBank/DDBJ databases">
        <title>Genomic Encyclopedia of Type Strains, Phase IV (KMG-IV): sequencing the most valuable type-strain genomes for metagenomic binning, comparative biology and taxonomic classification.</title>
        <authorList>
            <person name="Goeker M."/>
        </authorList>
    </citation>
    <scope>NUCLEOTIDE SEQUENCE [LARGE SCALE GENOMIC DNA]</scope>
    <source>
        <strain evidence="2 3">DSM 11901</strain>
    </source>
</reference>
<keyword evidence="3" id="KW-1185">Reference proteome</keyword>
<feature type="transmembrane region" description="Helical" evidence="1">
    <location>
        <begin position="28"/>
        <end position="46"/>
    </location>
</feature>
<protein>
    <submittedName>
        <fullName evidence="2">Uncharacterized protein</fullName>
    </submittedName>
</protein>
<keyword evidence="1" id="KW-0472">Membrane</keyword>
<dbReference type="AlphaFoldDB" id="A0A4R6RAE6"/>
<gene>
    <name evidence="2" type="ORF">EV672_105159</name>
</gene>
<proteinExistence type="predicted"/>
<keyword evidence="1" id="KW-1133">Transmembrane helix</keyword>
<dbReference type="Proteomes" id="UP000294593">
    <property type="component" value="Unassembled WGS sequence"/>
</dbReference>
<evidence type="ECO:0000256" key="1">
    <source>
        <dbReference type="SAM" id="Phobius"/>
    </source>
</evidence>
<evidence type="ECO:0000313" key="3">
    <source>
        <dbReference type="Proteomes" id="UP000294593"/>
    </source>
</evidence>
<evidence type="ECO:0000313" key="2">
    <source>
        <dbReference type="EMBL" id="TDP82972.1"/>
    </source>
</evidence>
<sequence>MAWLNKHPHSVRSAPGLEWALWRRLPRILAVGTALPLLVLGASWALSPDAPDGARDPASLRLEFIMIGIVVLHWTLVLTAAIGCAIVILMKGPTYTADSYPMPDADRPQP</sequence>
<dbReference type="EMBL" id="SNXW01000005">
    <property type="protein sequence ID" value="TDP82972.1"/>
    <property type="molecule type" value="Genomic_DNA"/>
</dbReference>
<accession>A0A4R6RAE6</accession>
<comment type="caution">
    <text evidence="2">The sequence shown here is derived from an EMBL/GenBank/DDBJ whole genome shotgun (WGS) entry which is preliminary data.</text>
</comment>